<dbReference type="Gramene" id="ESW17975">
    <property type="protein sequence ID" value="ESW17975"/>
    <property type="gene ID" value="PHAVU_006G003100g"/>
</dbReference>
<evidence type="ECO:0000313" key="3">
    <source>
        <dbReference type="Proteomes" id="UP000000226"/>
    </source>
</evidence>
<protein>
    <submittedName>
        <fullName evidence="2">Uncharacterized protein</fullName>
    </submittedName>
</protein>
<feature type="compositionally biased region" description="Polar residues" evidence="1">
    <location>
        <begin position="51"/>
        <end position="77"/>
    </location>
</feature>
<keyword evidence="3" id="KW-1185">Reference proteome</keyword>
<reference evidence="3" key="2">
    <citation type="journal article" date="2014" name="Nat. Genet.">
        <title>A reference genome for common bean and genome-wide analysis of dual domestications.</title>
        <authorList>
            <person name="Schmutz J."/>
            <person name="McClean P.E."/>
            <person name="Mamidi S."/>
            <person name="Wu G.A."/>
            <person name="Cannon S.B."/>
            <person name="Grimwood J."/>
            <person name="Jenkins J."/>
            <person name="Shu S."/>
            <person name="Song Q."/>
            <person name="Chavarro C."/>
            <person name="Torres-Torres M."/>
            <person name="Geffroy V."/>
            <person name="Moghaddam S.M."/>
            <person name="Gao D."/>
            <person name="Abernathy B."/>
            <person name="Barry K."/>
            <person name="Blair M."/>
            <person name="Brick M.A."/>
            <person name="Chovatia M."/>
            <person name="Gepts P."/>
            <person name="Goodstein D.M."/>
            <person name="Gonzales M."/>
            <person name="Hellsten U."/>
            <person name="Hyten D.L."/>
            <person name="Jia G."/>
            <person name="Kelly J.D."/>
            <person name="Kudrna D."/>
            <person name="Lee R."/>
            <person name="Richard M.M."/>
            <person name="Miklas P.N."/>
            <person name="Osorno J.M."/>
            <person name="Rodrigues J."/>
            <person name="Thareau V."/>
            <person name="Urrea C.A."/>
            <person name="Wang M."/>
            <person name="Yu Y."/>
            <person name="Zhang M."/>
            <person name="Wing R.A."/>
            <person name="Cregan P.B."/>
            <person name="Rokhsar D.S."/>
            <person name="Jackson S.A."/>
        </authorList>
    </citation>
    <scope>NUCLEOTIDE SEQUENCE [LARGE SCALE GENOMIC DNA]</scope>
    <source>
        <strain evidence="3">cv. G19833</strain>
    </source>
</reference>
<dbReference type="PANTHER" id="PTHR35491">
    <property type="entry name" value="OS12G0638500-LIKE PROTEIN"/>
    <property type="match status" value="1"/>
</dbReference>
<gene>
    <name evidence="2" type="ORF">PHAVU_006G003100g</name>
</gene>
<proteinExistence type="predicted"/>
<dbReference type="EMBL" id="CM002293">
    <property type="protein sequence ID" value="ESW17975.1"/>
    <property type="molecule type" value="Genomic_DNA"/>
</dbReference>
<dbReference type="SMR" id="V7BN26"/>
<dbReference type="Proteomes" id="UP000000226">
    <property type="component" value="Chromosome 6"/>
</dbReference>
<organism evidence="2 3">
    <name type="scientific">Phaseolus vulgaris</name>
    <name type="common">Kidney bean</name>
    <name type="synonym">French bean</name>
    <dbReference type="NCBI Taxonomy" id="3885"/>
    <lineage>
        <taxon>Eukaryota</taxon>
        <taxon>Viridiplantae</taxon>
        <taxon>Streptophyta</taxon>
        <taxon>Embryophyta</taxon>
        <taxon>Tracheophyta</taxon>
        <taxon>Spermatophyta</taxon>
        <taxon>Magnoliopsida</taxon>
        <taxon>eudicotyledons</taxon>
        <taxon>Gunneridae</taxon>
        <taxon>Pentapetalae</taxon>
        <taxon>rosids</taxon>
        <taxon>fabids</taxon>
        <taxon>Fabales</taxon>
        <taxon>Fabaceae</taxon>
        <taxon>Papilionoideae</taxon>
        <taxon>50 kb inversion clade</taxon>
        <taxon>NPAAA clade</taxon>
        <taxon>indigoferoid/millettioid clade</taxon>
        <taxon>Phaseoleae</taxon>
        <taxon>Phaseolus</taxon>
    </lineage>
</organism>
<dbReference type="PANTHER" id="PTHR35491:SF12">
    <property type="entry name" value="RRM DOMAIN-CONTAINING PROTEIN"/>
    <property type="match status" value="1"/>
</dbReference>
<accession>V7BN26</accession>
<sequence length="292" mass="31569">MTEEAPEKPIGLGFGYRVRRKSKYLSYPYLNIEPEEEVLSAEREDSRTHESSAYTKSGSEIKSLSGLSDVNANTSSGVSLRPERKLIQKVRVTEVTSVHQQPNVEINLNGGSSKYSSIPDASQNPSSFSFVSEGRAVHKEREKIEAPEDPQISQISSVHIDAASHNCSALVIASNLESHVSQEGPIGNVITDHSLAASSMSVVGTVPVSKAGLKNTMVGTAAMPGVTPTQPTQSIAMPAETPPSLEFMKKNLEMMSSILENSGNTLSPHMRAKLDAEIKNLLRRVNSRNKKA</sequence>
<feature type="compositionally biased region" description="Basic and acidic residues" evidence="1">
    <location>
        <begin position="40"/>
        <end position="50"/>
    </location>
</feature>
<dbReference type="Gramene" id="ESW17976">
    <property type="protein sequence ID" value="ESW17976"/>
    <property type="gene ID" value="PHAVU_006G003100g"/>
</dbReference>
<reference evidence="2" key="1">
    <citation type="submission" date="2013-04" db="EMBL/GenBank/DDBJ databases">
        <authorList>
            <person name="Schmutz J."/>
            <person name="McClean P."/>
            <person name="Shu S."/>
            <person name="Cregan P."/>
            <person name="Rokhsar D."/>
            <person name="Jackson S."/>
        </authorList>
    </citation>
    <scope>NUCLEOTIDE SEQUENCE</scope>
</reference>
<evidence type="ECO:0000313" key="2">
    <source>
        <dbReference type="EMBL" id="ESW17976.1"/>
    </source>
</evidence>
<dbReference type="STRING" id="3885.V7BN26"/>
<dbReference type="OrthoDB" id="21615at2759"/>
<name>V7BN26_PHAVU</name>
<evidence type="ECO:0000256" key="1">
    <source>
        <dbReference type="SAM" id="MobiDB-lite"/>
    </source>
</evidence>
<feature type="region of interest" description="Disordered" evidence="1">
    <location>
        <begin position="37"/>
        <end position="77"/>
    </location>
</feature>
<dbReference type="AlphaFoldDB" id="V7BN26"/>
<dbReference type="EMBL" id="CM002293">
    <property type="protein sequence ID" value="ESW17976.1"/>
    <property type="molecule type" value="Genomic_DNA"/>
</dbReference>